<name>A0A2R4X2F1_9EURY</name>
<sequence length="211" mass="21280">MTATDRVGPERGPAAVGIFAALPGAGLVVLYPLTVAGLVPGTEQFGSTHPSATHPIIVSLGVIAGSVSLTWGTFAVRDDDIAPLTSRRALTALGPALVSAGLGVAWFSVKWTGATPTNIEGEPTTPLALVEVLRLELTAVQFVALAAVSATVVGTVAATRDRQRALVATALPIGLSAVGFGWGPQHLTLSAVLAIAAITAIPFAVGYATAR</sequence>
<dbReference type="Proteomes" id="UP000244727">
    <property type="component" value="Chromosome"/>
</dbReference>
<feature type="transmembrane region" description="Helical" evidence="1">
    <location>
        <begin position="139"/>
        <end position="158"/>
    </location>
</feature>
<evidence type="ECO:0000256" key="1">
    <source>
        <dbReference type="SAM" id="Phobius"/>
    </source>
</evidence>
<feature type="transmembrane region" description="Helical" evidence="1">
    <location>
        <begin position="12"/>
        <end position="33"/>
    </location>
</feature>
<protein>
    <recommendedName>
        <fullName evidence="4">DUF998 domain-containing protein</fullName>
    </recommendedName>
</protein>
<evidence type="ECO:0008006" key="4">
    <source>
        <dbReference type="Google" id="ProtNLM"/>
    </source>
</evidence>
<feature type="transmembrane region" description="Helical" evidence="1">
    <location>
        <begin position="53"/>
        <end position="76"/>
    </location>
</feature>
<dbReference type="EMBL" id="CP028858">
    <property type="protein sequence ID" value="AWB27961.1"/>
    <property type="molecule type" value="Genomic_DNA"/>
</dbReference>
<reference evidence="2 3" key="1">
    <citation type="submission" date="2018-04" db="EMBL/GenBank/DDBJ databases">
        <title>Halococcoides cellulosivorans gen. nov., sp. nov., an extremely halophilic cellulose-utilizing haloarchaeon from hypersaline lakes.</title>
        <authorList>
            <person name="Sorokin D.Y."/>
            <person name="Toshchakov S.V."/>
            <person name="Samarov N.I."/>
            <person name="Korzhenkov A."/>
            <person name="Kublanov I.V."/>
        </authorList>
    </citation>
    <scope>NUCLEOTIDE SEQUENCE [LARGE SCALE GENOMIC DNA]</scope>
    <source>
        <strain evidence="2 3">HArcel1</strain>
    </source>
</reference>
<feature type="transmembrane region" description="Helical" evidence="1">
    <location>
        <begin position="88"/>
        <end position="109"/>
    </location>
</feature>
<dbReference type="KEGG" id="harc:HARCEL1_09690"/>
<dbReference type="GeneID" id="36512779"/>
<feature type="transmembrane region" description="Helical" evidence="1">
    <location>
        <begin position="165"/>
        <end position="183"/>
    </location>
</feature>
<evidence type="ECO:0000313" key="3">
    <source>
        <dbReference type="Proteomes" id="UP000244727"/>
    </source>
</evidence>
<organism evidence="2 3">
    <name type="scientific">Halococcoides cellulosivorans</name>
    <dbReference type="NCBI Taxonomy" id="1679096"/>
    <lineage>
        <taxon>Archaea</taxon>
        <taxon>Methanobacteriati</taxon>
        <taxon>Methanobacteriota</taxon>
        <taxon>Stenosarchaea group</taxon>
        <taxon>Halobacteria</taxon>
        <taxon>Halobacteriales</taxon>
        <taxon>Haloarculaceae</taxon>
        <taxon>Halococcoides</taxon>
    </lineage>
</organism>
<proteinExistence type="predicted"/>
<keyword evidence="1" id="KW-1133">Transmembrane helix</keyword>
<accession>A0A2R4X2F1</accession>
<keyword evidence="1" id="KW-0812">Transmembrane</keyword>
<evidence type="ECO:0000313" key="2">
    <source>
        <dbReference type="EMBL" id="AWB27961.1"/>
    </source>
</evidence>
<dbReference type="AlphaFoldDB" id="A0A2R4X2F1"/>
<feature type="transmembrane region" description="Helical" evidence="1">
    <location>
        <begin position="189"/>
        <end position="210"/>
    </location>
</feature>
<keyword evidence="3" id="KW-1185">Reference proteome</keyword>
<gene>
    <name evidence="2" type="ORF">HARCEL1_09690</name>
</gene>
<dbReference type="RefSeq" id="WP_108382916.1">
    <property type="nucleotide sequence ID" value="NZ_CP028858.1"/>
</dbReference>
<keyword evidence="1" id="KW-0472">Membrane</keyword>